<evidence type="ECO:0000256" key="1">
    <source>
        <dbReference type="SAM" id="MobiDB-lite"/>
    </source>
</evidence>
<comment type="caution">
    <text evidence="2">The sequence shown here is derived from an EMBL/GenBank/DDBJ whole genome shotgun (WGS) entry which is preliminary data.</text>
</comment>
<feature type="compositionally biased region" description="Low complexity" evidence="1">
    <location>
        <begin position="83"/>
        <end position="92"/>
    </location>
</feature>
<gene>
    <name evidence="2" type="ORF">CDCA_CDCA08G2550</name>
</gene>
<name>A0AAV9IW31_CYACA</name>
<organism evidence="2 3">
    <name type="scientific">Cyanidium caldarium</name>
    <name type="common">Red alga</name>
    <dbReference type="NCBI Taxonomy" id="2771"/>
    <lineage>
        <taxon>Eukaryota</taxon>
        <taxon>Rhodophyta</taxon>
        <taxon>Bangiophyceae</taxon>
        <taxon>Cyanidiales</taxon>
        <taxon>Cyanidiaceae</taxon>
        <taxon>Cyanidium</taxon>
    </lineage>
</organism>
<keyword evidence="3" id="KW-1185">Reference proteome</keyword>
<feature type="compositionally biased region" description="Basic and acidic residues" evidence="1">
    <location>
        <begin position="22"/>
        <end position="41"/>
    </location>
</feature>
<sequence>MSSPSTPPAVVECALEDSTSGSDHDNRAERGGHTPDAWPHGERHVLRRKRVGAVMESAGTEASAADEVCVREDRSLTQRDTGAPAAARRVSLAAPPTDVCSRRRRFWVCASSVHTDATPAPRKAPDVTPSGSPGWTHARRRFSFQSPAPSEAHPPPTPSTNERQQPARPAASPGVYRTPAPKATSLLSASAERGGSSGTKRIRLCPDTPAAPKVDEHGAQGHAHPTPTVTAVSRIALTDSVRRRLLSRLHTPTVRSPEVDVDEAWGASATSAPPPVSDASSLSAAPVQLARMLASWESSRLSLLLPHEATTPGTDARMVRAVCARELGEWRARHGWVQVQITEITASPADRPPSDNPTAVQMTLARVTGKTPTDVAPSLPCGEVVLLLLPANAIAGMLEVGAQLLLPACFWHTSAWPSTAARPAMPWPVICAALAIRLGGGAGSPDEPRGKPQRGEPTDTPGHPAQAPPQRTRGRVHVHDLADLSGRLFLTQPYVSVRGRPRRRLPHGNAILVQDIGTPRFACIIITTTTTTTTTHFSEAFMAKLAWGRVHTFEHLSLTHIDDEPPSSTAVEHIAWVLRTNPDTRVSLLDSHPLQCV</sequence>
<feature type="compositionally biased region" description="Basic and acidic residues" evidence="1">
    <location>
        <begin position="446"/>
        <end position="457"/>
    </location>
</feature>
<feature type="region of interest" description="Disordered" evidence="1">
    <location>
        <begin position="441"/>
        <end position="474"/>
    </location>
</feature>
<evidence type="ECO:0000313" key="3">
    <source>
        <dbReference type="Proteomes" id="UP001301350"/>
    </source>
</evidence>
<protein>
    <submittedName>
        <fullName evidence="2">Uncharacterized protein</fullName>
    </submittedName>
</protein>
<dbReference type="EMBL" id="JANCYW010000008">
    <property type="protein sequence ID" value="KAK4536525.1"/>
    <property type="molecule type" value="Genomic_DNA"/>
</dbReference>
<feature type="region of interest" description="Disordered" evidence="1">
    <location>
        <begin position="116"/>
        <end position="226"/>
    </location>
</feature>
<dbReference type="AlphaFoldDB" id="A0AAV9IW31"/>
<proteinExistence type="predicted"/>
<dbReference type="Proteomes" id="UP001301350">
    <property type="component" value="Unassembled WGS sequence"/>
</dbReference>
<reference evidence="2 3" key="1">
    <citation type="submission" date="2022-07" db="EMBL/GenBank/DDBJ databases">
        <title>Genome-wide signatures of adaptation to extreme environments.</title>
        <authorList>
            <person name="Cho C.H."/>
            <person name="Yoon H.S."/>
        </authorList>
    </citation>
    <scope>NUCLEOTIDE SEQUENCE [LARGE SCALE GENOMIC DNA]</scope>
    <source>
        <strain evidence="2 3">DBV 063 E5</strain>
    </source>
</reference>
<feature type="region of interest" description="Disordered" evidence="1">
    <location>
        <begin position="57"/>
        <end position="92"/>
    </location>
</feature>
<accession>A0AAV9IW31</accession>
<evidence type="ECO:0000313" key="2">
    <source>
        <dbReference type="EMBL" id="KAK4536525.1"/>
    </source>
</evidence>
<feature type="compositionally biased region" description="Basic and acidic residues" evidence="1">
    <location>
        <begin position="68"/>
        <end position="77"/>
    </location>
</feature>
<feature type="region of interest" description="Disordered" evidence="1">
    <location>
        <begin position="1"/>
        <end position="41"/>
    </location>
</feature>